<gene>
    <name evidence="5" type="ORF">Fcan01_06937</name>
</gene>
<comment type="caution">
    <text evidence="5">The sequence shown here is derived from an EMBL/GenBank/DDBJ whole genome shotgun (WGS) entry which is preliminary data.</text>
</comment>
<sequence length="304" mass="35134">MGGGLGLNRFIRENVHEMLIDCFDILLFSTICVFVLLKLLPLYFVHKARRGIKAKWSTSPKDVVILHTTPRGVLTPCISPFALKLETYLRMAKIPYKFDGEFPFGKKAKTPWITLNGKHIADSQLIIETLNKYEKFEVKLGNYNETERAYGRATRIMIDEHMYWGGVVWRFSYCDQKVLKAMYKPLFKKYNWIMREFLWRGVVSKMRGLAWAQGTGRHSYEEIVSTMNESTFALSKILGNKKFILGDLPSEDDAAIFGLLAQALYSSPGAPFHDAFDKCPNLVEYTNRMKELYWPDWDDNLAKP</sequence>
<evidence type="ECO:0000259" key="3">
    <source>
        <dbReference type="Pfam" id="PF17171"/>
    </source>
</evidence>
<dbReference type="CDD" id="cd03193">
    <property type="entry name" value="GST_C_Metaxin"/>
    <property type="match status" value="1"/>
</dbReference>
<name>A0A226EMB8_FOLCA</name>
<dbReference type="Pfam" id="PF17171">
    <property type="entry name" value="GST_C_6"/>
    <property type="match status" value="1"/>
</dbReference>
<proteinExistence type="inferred from homology"/>
<dbReference type="SFLD" id="SFLDS00019">
    <property type="entry name" value="Glutathione_Transferase_(cytos"/>
    <property type="match status" value="1"/>
</dbReference>
<accession>A0A226EMB8</accession>
<dbReference type="InterPro" id="IPR036282">
    <property type="entry name" value="Glutathione-S-Trfase_C_sf"/>
</dbReference>
<dbReference type="EMBL" id="LNIX01000003">
    <property type="protein sequence ID" value="OXA58833.1"/>
    <property type="molecule type" value="Genomic_DNA"/>
</dbReference>
<dbReference type="SUPFAM" id="SSF47616">
    <property type="entry name" value="GST C-terminal domain-like"/>
    <property type="match status" value="1"/>
</dbReference>
<dbReference type="InterPro" id="IPR033468">
    <property type="entry name" value="Metaxin_GST"/>
</dbReference>
<dbReference type="SFLD" id="SFLDG01180">
    <property type="entry name" value="SUF1"/>
    <property type="match status" value="1"/>
</dbReference>
<dbReference type="InterPro" id="IPR026928">
    <property type="entry name" value="FAX/IsoI-like"/>
</dbReference>
<comment type="similarity">
    <text evidence="1">Belongs to the FAX family.</text>
</comment>
<keyword evidence="6" id="KW-1185">Reference proteome</keyword>
<dbReference type="InterPro" id="IPR036249">
    <property type="entry name" value="Thioredoxin-like_sf"/>
</dbReference>
<dbReference type="InterPro" id="IPR012336">
    <property type="entry name" value="Thioredoxin-like_fold"/>
</dbReference>
<keyword evidence="2" id="KW-1133">Transmembrane helix</keyword>
<evidence type="ECO:0000313" key="6">
    <source>
        <dbReference type="Proteomes" id="UP000198287"/>
    </source>
</evidence>
<protein>
    <submittedName>
        <fullName evidence="5">Failed axon connections</fullName>
    </submittedName>
</protein>
<keyword evidence="2" id="KW-0472">Membrane</keyword>
<dbReference type="Pfam" id="PF17172">
    <property type="entry name" value="GST_N_4"/>
    <property type="match status" value="1"/>
</dbReference>
<keyword evidence="2" id="KW-0812">Transmembrane</keyword>
<organism evidence="5 6">
    <name type="scientific">Folsomia candida</name>
    <name type="common">Springtail</name>
    <dbReference type="NCBI Taxonomy" id="158441"/>
    <lineage>
        <taxon>Eukaryota</taxon>
        <taxon>Metazoa</taxon>
        <taxon>Ecdysozoa</taxon>
        <taxon>Arthropoda</taxon>
        <taxon>Hexapoda</taxon>
        <taxon>Collembola</taxon>
        <taxon>Entomobryomorpha</taxon>
        <taxon>Isotomoidea</taxon>
        <taxon>Isotomidae</taxon>
        <taxon>Proisotominae</taxon>
        <taxon>Folsomia</taxon>
    </lineage>
</organism>
<dbReference type="OMA" id="RMANIEF"/>
<dbReference type="InterPro" id="IPR040079">
    <property type="entry name" value="Glutathione_S-Trfase"/>
</dbReference>
<dbReference type="OrthoDB" id="5809458at2759"/>
<dbReference type="PANTHER" id="PTHR12289:SF41">
    <property type="entry name" value="FAILED AXON CONNECTIONS-RELATED"/>
    <property type="match status" value="1"/>
</dbReference>
<dbReference type="GO" id="GO:0005737">
    <property type="term" value="C:cytoplasm"/>
    <property type="evidence" value="ECO:0007669"/>
    <property type="project" value="TreeGrafter"/>
</dbReference>
<dbReference type="SUPFAM" id="SSF52833">
    <property type="entry name" value="Thioredoxin-like"/>
    <property type="match status" value="1"/>
</dbReference>
<reference evidence="5 6" key="1">
    <citation type="submission" date="2015-12" db="EMBL/GenBank/DDBJ databases">
        <title>The genome of Folsomia candida.</title>
        <authorList>
            <person name="Faddeeva A."/>
            <person name="Derks M.F."/>
            <person name="Anvar Y."/>
            <person name="Smit S."/>
            <person name="Van Straalen N."/>
            <person name="Roelofs D."/>
        </authorList>
    </citation>
    <scope>NUCLEOTIDE SEQUENCE [LARGE SCALE GENOMIC DNA]</scope>
    <source>
        <strain evidence="5 6">VU population</strain>
        <tissue evidence="5">Whole body</tissue>
    </source>
</reference>
<feature type="domain" description="Metaxin glutathione S-transferase" evidence="3">
    <location>
        <begin position="230"/>
        <end position="289"/>
    </location>
</feature>
<dbReference type="Proteomes" id="UP000198287">
    <property type="component" value="Unassembled WGS sequence"/>
</dbReference>
<dbReference type="InterPro" id="IPR050931">
    <property type="entry name" value="Mito_Protein_Transport_Metaxin"/>
</dbReference>
<dbReference type="PANTHER" id="PTHR12289">
    <property type="entry name" value="METAXIN RELATED"/>
    <property type="match status" value="1"/>
</dbReference>
<evidence type="ECO:0000256" key="1">
    <source>
        <dbReference type="ARBA" id="ARBA00006475"/>
    </source>
</evidence>
<feature type="domain" description="Thioredoxin-like fold" evidence="4">
    <location>
        <begin position="80"/>
        <end position="171"/>
    </location>
</feature>
<evidence type="ECO:0000313" key="5">
    <source>
        <dbReference type="EMBL" id="OXA58833.1"/>
    </source>
</evidence>
<dbReference type="Gene3D" id="1.20.1050.10">
    <property type="match status" value="1"/>
</dbReference>
<dbReference type="AlphaFoldDB" id="A0A226EMB8"/>
<evidence type="ECO:0000256" key="2">
    <source>
        <dbReference type="SAM" id="Phobius"/>
    </source>
</evidence>
<evidence type="ECO:0000259" key="4">
    <source>
        <dbReference type="Pfam" id="PF17172"/>
    </source>
</evidence>
<feature type="transmembrane region" description="Helical" evidence="2">
    <location>
        <begin position="25"/>
        <end position="45"/>
    </location>
</feature>
<dbReference type="SFLD" id="SFLDG01200">
    <property type="entry name" value="SUF1.1"/>
    <property type="match status" value="1"/>
</dbReference>